<dbReference type="AlphaFoldDB" id="A0A4Q0MI20"/>
<comment type="caution">
    <text evidence="3">The sequence shown here is derived from an EMBL/GenBank/DDBJ whole genome shotgun (WGS) entry which is preliminary data.</text>
</comment>
<reference evidence="3 4" key="1">
    <citation type="submission" date="2018-12" db="EMBL/GenBank/DDBJ databases">
        <title>bacterium Hansschlegelia zhihuaiae S113.</title>
        <authorList>
            <person name="He J."/>
        </authorList>
    </citation>
    <scope>NUCLEOTIDE SEQUENCE [LARGE SCALE GENOMIC DNA]</scope>
    <source>
        <strain evidence="3 4">S 113</strain>
    </source>
</reference>
<feature type="transmembrane region" description="Helical" evidence="2">
    <location>
        <begin position="6"/>
        <end position="29"/>
    </location>
</feature>
<evidence type="ECO:0000313" key="4">
    <source>
        <dbReference type="Proteomes" id="UP000289708"/>
    </source>
</evidence>
<keyword evidence="2" id="KW-1133">Transmembrane helix</keyword>
<feature type="region of interest" description="Disordered" evidence="1">
    <location>
        <begin position="31"/>
        <end position="59"/>
    </location>
</feature>
<sequence length="59" mass="6503">MMEDGGLFWILMAVVGVTALGGSLAMSMVREREPSEEERAAADRATRTLYAEEARDQAR</sequence>
<gene>
    <name evidence="3" type="ORF">EK403_10495</name>
</gene>
<keyword evidence="2" id="KW-0472">Membrane</keyword>
<dbReference type="RefSeq" id="WP_128777454.1">
    <property type="nucleotide sequence ID" value="NZ_RYFI01000009.1"/>
</dbReference>
<name>A0A4Q0MI20_9HYPH</name>
<evidence type="ECO:0000313" key="3">
    <source>
        <dbReference type="EMBL" id="RXF73261.1"/>
    </source>
</evidence>
<evidence type="ECO:0000256" key="1">
    <source>
        <dbReference type="SAM" id="MobiDB-lite"/>
    </source>
</evidence>
<keyword evidence="4" id="KW-1185">Reference proteome</keyword>
<organism evidence="3 4">
    <name type="scientific">Hansschlegelia zhihuaiae</name>
    <dbReference type="NCBI Taxonomy" id="405005"/>
    <lineage>
        <taxon>Bacteria</taxon>
        <taxon>Pseudomonadati</taxon>
        <taxon>Pseudomonadota</taxon>
        <taxon>Alphaproteobacteria</taxon>
        <taxon>Hyphomicrobiales</taxon>
        <taxon>Methylopilaceae</taxon>
        <taxon>Hansschlegelia</taxon>
    </lineage>
</organism>
<evidence type="ECO:0000256" key="2">
    <source>
        <dbReference type="SAM" id="Phobius"/>
    </source>
</evidence>
<dbReference type="Proteomes" id="UP000289708">
    <property type="component" value="Unassembled WGS sequence"/>
</dbReference>
<proteinExistence type="predicted"/>
<protein>
    <submittedName>
        <fullName evidence="3">Uncharacterized protein</fullName>
    </submittedName>
</protein>
<keyword evidence="2" id="KW-0812">Transmembrane</keyword>
<dbReference type="EMBL" id="RYFI01000009">
    <property type="protein sequence ID" value="RXF73261.1"/>
    <property type="molecule type" value="Genomic_DNA"/>
</dbReference>
<accession>A0A4Q0MI20</accession>